<dbReference type="InterPro" id="IPR057038">
    <property type="entry name" value="FBX41/ZN365_Znf-C2H2"/>
</dbReference>
<proteinExistence type="predicted"/>
<dbReference type="GO" id="GO:0110026">
    <property type="term" value="P:regulation of DNA strand resection involved in replication fork processing"/>
    <property type="evidence" value="ECO:0007669"/>
    <property type="project" value="TreeGrafter"/>
</dbReference>
<dbReference type="InterPro" id="IPR052283">
    <property type="entry name" value="GenomicStab_NeuMorph_Reg"/>
</dbReference>
<name>A0AAV7QYP1_PLEWA</name>
<dbReference type="Pfam" id="PF23165">
    <property type="entry name" value="zf-C2H2_FBX41"/>
    <property type="match status" value="1"/>
</dbReference>
<dbReference type="AlphaFoldDB" id="A0AAV7QYP1"/>
<dbReference type="PANTHER" id="PTHR15739:SF2">
    <property type="entry name" value="PROTEIN ZNF365"/>
    <property type="match status" value="1"/>
</dbReference>
<evidence type="ECO:0000313" key="5">
    <source>
        <dbReference type="Proteomes" id="UP001066276"/>
    </source>
</evidence>
<keyword evidence="1" id="KW-0597">Phosphoprotein</keyword>
<evidence type="ECO:0000259" key="3">
    <source>
        <dbReference type="Pfam" id="PF23165"/>
    </source>
</evidence>
<evidence type="ECO:0000256" key="1">
    <source>
        <dbReference type="ARBA" id="ARBA00022553"/>
    </source>
</evidence>
<comment type="caution">
    <text evidence="4">The sequence shown here is derived from an EMBL/GenBank/DDBJ whole genome shotgun (WGS) entry which is preliminary data.</text>
</comment>
<dbReference type="GO" id="GO:0010975">
    <property type="term" value="P:regulation of neuron projection development"/>
    <property type="evidence" value="ECO:0007669"/>
    <property type="project" value="TreeGrafter"/>
</dbReference>
<organism evidence="4 5">
    <name type="scientific">Pleurodeles waltl</name>
    <name type="common">Iberian ribbed newt</name>
    <dbReference type="NCBI Taxonomy" id="8319"/>
    <lineage>
        <taxon>Eukaryota</taxon>
        <taxon>Metazoa</taxon>
        <taxon>Chordata</taxon>
        <taxon>Craniata</taxon>
        <taxon>Vertebrata</taxon>
        <taxon>Euteleostomi</taxon>
        <taxon>Amphibia</taxon>
        <taxon>Batrachia</taxon>
        <taxon>Caudata</taxon>
        <taxon>Salamandroidea</taxon>
        <taxon>Salamandridae</taxon>
        <taxon>Pleurodelinae</taxon>
        <taxon>Pleurodeles</taxon>
    </lineage>
</organism>
<dbReference type="GO" id="GO:0000723">
    <property type="term" value="P:telomere maintenance"/>
    <property type="evidence" value="ECO:0007669"/>
    <property type="project" value="TreeGrafter"/>
</dbReference>
<sequence>MPCVFEPGISITEQSTNRGIKGTPDTAYEINCAFFTSRAFATSRVLAKCEMQQKSLEGKKSTWQEMSENAIACKPFRCPQCGDHTRFRNLSSLSAHLDYNHRLENKNMWGKNCLFSSLSMNDKVPCSEQLDLENIGNFNSVKKYSFVQFSDLSPENLKNKRFLDKSTKTHAHCMINKQSGASTISQNSMSLGPNNDRTSYDQEIVETTDKANEKRMNNLAKELSTKTAELLDIQSAFLQLSWKKQEIQQRERALNRQVDVAVELIAGLRQRLSKSEDELLKKEEEVIAINNFLETAAEKEFQGKVKLCHFIENLLQRVDLAEKQLEYYQIQKNAIHRSQNTKEPVPANVTQRKHSHLSNANHYVTDAKSLSIQTGRMLDNKYTDGSMAHREVYCKPTVYSRGSCNEQKKSDSLISGRNVNNKYKVGKKAH</sequence>
<gene>
    <name evidence="4" type="ORF">NDU88_010840</name>
</gene>
<evidence type="ECO:0000313" key="4">
    <source>
        <dbReference type="EMBL" id="KAJ1144542.1"/>
    </source>
</evidence>
<dbReference type="Proteomes" id="UP001066276">
    <property type="component" value="Chromosome 6"/>
</dbReference>
<accession>A0AAV7QYP1</accession>
<feature type="domain" description="FBX41/ZN365 C2H2-type zinc finger" evidence="3">
    <location>
        <begin position="75"/>
        <end position="102"/>
    </location>
</feature>
<keyword evidence="5" id="KW-1185">Reference proteome</keyword>
<keyword evidence="2" id="KW-0175">Coiled coil</keyword>
<dbReference type="GO" id="GO:0010569">
    <property type="term" value="P:regulation of double-strand break repair via homologous recombination"/>
    <property type="evidence" value="ECO:0007669"/>
    <property type="project" value="TreeGrafter"/>
</dbReference>
<dbReference type="EMBL" id="JANPWB010000010">
    <property type="protein sequence ID" value="KAJ1144542.1"/>
    <property type="molecule type" value="Genomic_DNA"/>
</dbReference>
<reference evidence="4" key="1">
    <citation type="journal article" date="2022" name="bioRxiv">
        <title>Sequencing and chromosome-scale assembly of the giantPleurodeles waltlgenome.</title>
        <authorList>
            <person name="Brown T."/>
            <person name="Elewa A."/>
            <person name="Iarovenko S."/>
            <person name="Subramanian E."/>
            <person name="Araus A.J."/>
            <person name="Petzold A."/>
            <person name="Susuki M."/>
            <person name="Suzuki K.-i.T."/>
            <person name="Hayashi T."/>
            <person name="Toyoda A."/>
            <person name="Oliveira C."/>
            <person name="Osipova E."/>
            <person name="Leigh N.D."/>
            <person name="Simon A."/>
            <person name="Yun M.H."/>
        </authorList>
    </citation>
    <scope>NUCLEOTIDE SEQUENCE</scope>
    <source>
        <strain evidence="4">20211129_DDA</strain>
        <tissue evidence="4">Liver</tissue>
    </source>
</reference>
<protein>
    <recommendedName>
        <fullName evidence="3">FBX41/ZN365 C2H2-type zinc finger domain-containing protein</fullName>
    </recommendedName>
</protein>
<evidence type="ECO:0000256" key="2">
    <source>
        <dbReference type="ARBA" id="ARBA00023054"/>
    </source>
</evidence>
<dbReference type="PANTHER" id="PTHR15739">
    <property type="entry name" value="ZINC FINGER PROTEIN"/>
    <property type="match status" value="1"/>
</dbReference>